<sequence>MVEEEQHVDEDVGETAEEETDDVGPVVGAVAAAVAQEAETEAEPLAPLVEDDEDEEVVPMEAEDFQGCVEDGHQPGPDPGPGPGPEPSPPGPFCSDILSCSYVLRCCSCTTLLTRLGSSRSSQDRTAS</sequence>
<dbReference type="AlphaFoldDB" id="A0AAD9RQG9"/>
<feature type="compositionally biased region" description="Pro residues" evidence="1">
    <location>
        <begin position="76"/>
        <end position="92"/>
    </location>
</feature>
<name>A0AAD9RQG9_9HYME</name>
<dbReference type="EMBL" id="JAIFRP010000026">
    <property type="protein sequence ID" value="KAK2584032.1"/>
    <property type="molecule type" value="Genomic_DNA"/>
</dbReference>
<evidence type="ECO:0000256" key="1">
    <source>
        <dbReference type="SAM" id="MobiDB-lite"/>
    </source>
</evidence>
<accession>A0AAD9RQG9</accession>
<reference evidence="2" key="2">
    <citation type="journal article" date="2023" name="Commun. Biol.">
        <title>Intrasexual cuticular hydrocarbon dimorphism in a wasp sheds light on hydrocarbon biosynthesis genes in Hymenoptera.</title>
        <authorList>
            <person name="Moris V.C."/>
            <person name="Podsiadlowski L."/>
            <person name="Martin S."/>
            <person name="Oeyen J.P."/>
            <person name="Donath A."/>
            <person name="Petersen M."/>
            <person name="Wilbrandt J."/>
            <person name="Misof B."/>
            <person name="Liedtke D."/>
            <person name="Thamm M."/>
            <person name="Scheiner R."/>
            <person name="Schmitt T."/>
            <person name="Niehuis O."/>
        </authorList>
    </citation>
    <scope>NUCLEOTIDE SEQUENCE</scope>
    <source>
        <strain evidence="2">GBR_01_08_01A</strain>
    </source>
</reference>
<reference evidence="2" key="1">
    <citation type="submission" date="2021-08" db="EMBL/GenBank/DDBJ databases">
        <authorList>
            <person name="Misof B."/>
            <person name="Oliver O."/>
            <person name="Podsiadlowski L."/>
            <person name="Donath A."/>
            <person name="Peters R."/>
            <person name="Mayer C."/>
            <person name="Rust J."/>
            <person name="Gunkel S."/>
            <person name="Lesny P."/>
            <person name="Martin S."/>
            <person name="Oeyen J.P."/>
            <person name="Petersen M."/>
            <person name="Panagiotis P."/>
            <person name="Wilbrandt J."/>
            <person name="Tanja T."/>
        </authorList>
    </citation>
    <scope>NUCLEOTIDE SEQUENCE</scope>
    <source>
        <strain evidence="2">GBR_01_08_01A</strain>
        <tissue evidence="2">Thorax + abdomen</tissue>
    </source>
</reference>
<feature type="region of interest" description="Disordered" evidence="1">
    <location>
        <begin position="1"/>
        <end position="25"/>
    </location>
</feature>
<feature type="compositionally biased region" description="Acidic residues" evidence="1">
    <location>
        <begin position="1"/>
        <end position="22"/>
    </location>
</feature>
<feature type="region of interest" description="Disordered" evidence="1">
    <location>
        <begin position="62"/>
        <end position="93"/>
    </location>
</feature>
<organism evidence="2 3">
    <name type="scientific">Odynerus spinipes</name>
    <dbReference type="NCBI Taxonomy" id="1348599"/>
    <lineage>
        <taxon>Eukaryota</taxon>
        <taxon>Metazoa</taxon>
        <taxon>Ecdysozoa</taxon>
        <taxon>Arthropoda</taxon>
        <taxon>Hexapoda</taxon>
        <taxon>Insecta</taxon>
        <taxon>Pterygota</taxon>
        <taxon>Neoptera</taxon>
        <taxon>Endopterygota</taxon>
        <taxon>Hymenoptera</taxon>
        <taxon>Apocrita</taxon>
        <taxon>Aculeata</taxon>
        <taxon>Vespoidea</taxon>
        <taxon>Vespidae</taxon>
        <taxon>Eumeninae</taxon>
        <taxon>Odynerus</taxon>
    </lineage>
</organism>
<dbReference type="Proteomes" id="UP001258017">
    <property type="component" value="Unassembled WGS sequence"/>
</dbReference>
<proteinExistence type="predicted"/>
<keyword evidence="3" id="KW-1185">Reference proteome</keyword>
<evidence type="ECO:0000313" key="2">
    <source>
        <dbReference type="EMBL" id="KAK2584032.1"/>
    </source>
</evidence>
<protein>
    <submittedName>
        <fullName evidence="2">Uncharacterized protein</fullName>
    </submittedName>
</protein>
<evidence type="ECO:0000313" key="3">
    <source>
        <dbReference type="Proteomes" id="UP001258017"/>
    </source>
</evidence>
<gene>
    <name evidence="2" type="ORF">KPH14_006486</name>
</gene>
<comment type="caution">
    <text evidence="2">The sequence shown here is derived from an EMBL/GenBank/DDBJ whole genome shotgun (WGS) entry which is preliminary data.</text>
</comment>